<dbReference type="PANTHER" id="PTHR10000">
    <property type="entry name" value="PHOSPHOSERINE PHOSPHATASE"/>
    <property type="match status" value="1"/>
</dbReference>
<dbReference type="NCBIfam" id="TIGR01484">
    <property type="entry name" value="HAD-SF-IIB"/>
    <property type="match status" value="1"/>
</dbReference>
<dbReference type="Proteomes" id="UP000824193">
    <property type="component" value="Unassembled WGS sequence"/>
</dbReference>
<evidence type="ECO:0000313" key="2">
    <source>
        <dbReference type="Proteomes" id="UP000824193"/>
    </source>
</evidence>
<dbReference type="SFLD" id="SFLDG01140">
    <property type="entry name" value="C2.B:_Phosphomannomutase_and_P"/>
    <property type="match status" value="1"/>
</dbReference>
<dbReference type="SFLD" id="SFLDS00003">
    <property type="entry name" value="Haloacid_Dehalogenase"/>
    <property type="match status" value="1"/>
</dbReference>
<protein>
    <submittedName>
        <fullName evidence="1">Cof-type HAD-IIB family hydrolase</fullName>
    </submittedName>
</protein>
<dbReference type="GO" id="GO:0000287">
    <property type="term" value="F:magnesium ion binding"/>
    <property type="evidence" value="ECO:0007669"/>
    <property type="project" value="TreeGrafter"/>
</dbReference>
<reference evidence="1" key="1">
    <citation type="journal article" date="2021" name="PeerJ">
        <title>Extensive microbial diversity within the chicken gut microbiome revealed by metagenomics and culture.</title>
        <authorList>
            <person name="Gilroy R."/>
            <person name="Ravi A."/>
            <person name="Getino M."/>
            <person name="Pursley I."/>
            <person name="Horton D.L."/>
            <person name="Alikhan N.F."/>
            <person name="Baker D."/>
            <person name="Gharbi K."/>
            <person name="Hall N."/>
            <person name="Watson M."/>
            <person name="Adriaenssens E.M."/>
            <person name="Foster-Nyarko E."/>
            <person name="Jarju S."/>
            <person name="Secka A."/>
            <person name="Antonio M."/>
            <person name="Oren A."/>
            <person name="Chaudhuri R.R."/>
            <person name="La Ragione R."/>
            <person name="Hildebrand F."/>
            <person name="Pallen M.J."/>
        </authorList>
    </citation>
    <scope>NUCLEOTIDE SEQUENCE</scope>
    <source>
        <strain evidence="1">2239</strain>
    </source>
</reference>
<dbReference type="Pfam" id="PF08282">
    <property type="entry name" value="Hydrolase_3"/>
    <property type="match status" value="1"/>
</dbReference>
<dbReference type="PROSITE" id="PS01229">
    <property type="entry name" value="COF_2"/>
    <property type="match status" value="1"/>
</dbReference>
<dbReference type="InterPro" id="IPR006379">
    <property type="entry name" value="HAD-SF_hydro_IIB"/>
</dbReference>
<dbReference type="GO" id="GO:0005829">
    <property type="term" value="C:cytosol"/>
    <property type="evidence" value="ECO:0007669"/>
    <property type="project" value="TreeGrafter"/>
</dbReference>
<gene>
    <name evidence="1" type="ORF">H9865_02170</name>
</gene>
<dbReference type="AlphaFoldDB" id="A0A9D1V2T5"/>
<sequence length="276" mass="29865">MSGLGIRLVGLDIDGTLLNSAGRLTRRTEEAIRACIAAGCHVVPATGRPWSGLPEEFTSIPGVDWAVTANGATLVDLAAGQVAERHWMSREDWLFAWDLTAGFDRVMDLFLDGWGYSDEAKLARAEEWAAPGMADYIRRSRRAVEDVHALACRHADIEKANLFFTRPDQRREAWRLLEESGRFEVSTSSAVGIELNAKGTDKAEGLLALGRRLGIEPAHTMACGDSGNDLPMLRRAGAGVAMGNASPEAKAAARFVTDSNDNDGVAKALERFVLGR</sequence>
<dbReference type="SUPFAM" id="SSF56784">
    <property type="entry name" value="HAD-like"/>
    <property type="match status" value="1"/>
</dbReference>
<comment type="caution">
    <text evidence="1">The sequence shown here is derived from an EMBL/GenBank/DDBJ whole genome shotgun (WGS) entry which is preliminary data.</text>
</comment>
<accession>A0A9D1V2T5</accession>
<name>A0A9D1V2T5_9FIRM</name>
<reference evidence="1" key="2">
    <citation type="submission" date="2021-04" db="EMBL/GenBank/DDBJ databases">
        <authorList>
            <person name="Gilroy R."/>
        </authorList>
    </citation>
    <scope>NUCLEOTIDE SEQUENCE</scope>
    <source>
        <strain evidence="1">2239</strain>
    </source>
</reference>
<proteinExistence type="predicted"/>
<evidence type="ECO:0000313" key="1">
    <source>
        <dbReference type="EMBL" id="HIX04908.1"/>
    </source>
</evidence>
<organism evidence="1 2">
    <name type="scientific">Candidatus Allofournierella pullicola</name>
    <dbReference type="NCBI Taxonomy" id="2838596"/>
    <lineage>
        <taxon>Bacteria</taxon>
        <taxon>Bacillati</taxon>
        <taxon>Bacillota</taxon>
        <taxon>Clostridia</taxon>
        <taxon>Eubacteriales</taxon>
        <taxon>Oscillospiraceae</taxon>
        <taxon>Allofournierella</taxon>
    </lineage>
</organism>
<dbReference type="PANTHER" id="PTHR10000:SF8">
    <property type="entry name" value="HAD SUPERFAMILY HYDROLASE-LIKE, TYPE 3"/>
    <property type="match status" value="1"/>
</dbReference>
<dbReference type="Gene3D" id="3.30.1240.10">
    <property type="match status" value="1"/>
</dbReference>
<dbReference type="PROSITE" id="PS01228">
    <property type="entry name" value="COF_1"/>
    <property type="match status" value="1"/>
</dbReference>
<dbReference type="InterPro" id="IPR023214">
    <property type="entry name" value="HAD_sf"/>
</dbReference>
<dbReference type="CDD" id="cd07516">
    <property type="entry name" value="HAD_Pase"/>
    <property type="match status" value="1"/>
</dbReference>
<dbReference type="GO" id="GO:0016791">
    <property type="term" value="F:phosphatase activity"/>
    <property type="evidence" value="ECO:0007669"/>
    <property type="project" value="UniProtKB-ARBA"/>
</dbReference>
<keyword evidence="1" id="KW-0378">Hydrolase</keyword>
<dbReference type="InterPro" id="IPR036412">
    <property type="entry name" value="HAD-like_sf"/>
</dbReference>
<dbReference type="InterPro" id="IPR000150">
    <property type="entry name" value="Cof"/>
</dbReference>
<dbReference type="NCBIfam" id="TIGR00099">
    <property type="entry name" value="Cof-subfamily"/>
    <property type="match status" value="1"/>
</dbReference>
<dbReference type="Gene3D" id="3.40.50.1000">
    <property type="entry name" value="HAD superfamily/HAD-like"/>
    <property type="match status" value="1"/>
</dbReference>
<dbReference type="EMBL" id="DXFW01000004">
    <property type="protein sequence ID" value="HIX04908.1"/>
    <property type="molecule type" value="Genomic_DNA"/>
</dbReference>